<comment type="caution">
    <text evidence="2">The sequence shown here is derived from an EMBL/GenBank/DDBJ whole genome shotgun (WGS) entry which is preliminary data.</text>
</comment>
<dbReference type="Proteomes" id="UP001433071">
    <property type="component" value="Unassembled WGS sequence"/>
</dbReference>
<organism evidence="2 3">
    <name type="scientific">Mesorhizobium caraganae</name>
    <dbReference type="NCBI Taxonomy" id="483206"/>
    <lineage>
        <taxon>Bacteria</taxon>
        <taxon>Pseudomonadati</taxon>
        <taxon>Pseudomonadota</taxon>
        <taxon>Alphaproteobacteria</taxon>
        <taxon>Hyphomicrobiales</taxon>
        <taxon>Phyllobacteriaceae</taxon>
        <taxon>Mesorhizobium</taxon>
    </lineage>
</organism>
<feature type="domain" description="CHAT" evidence="1">
    <location>
        <begin position="66"/>
        <end position="361"/>
    </location>
</feature>
<name>A0ABV1Z7P4_9HYPH</name>
<dbReference type="InterPro" id="IPR024983">
    <property type="entry name" value="CHAT_dom"/>
</dbReference>
<evidence type="ECO:0000313" key="2">
    <source>
        <dbReference type="EMBL" id="MER9407979.1"/>
    </source>
</evidence>
<reference evidence="2 3" key="1">
    <citation type="journal article" date="2024" name="Proc. Natl. Acad. Sci. U.S.A.">
        <title>The evolutionary genomics of adaptation to stress in wild rhizobium bacteria.</title>
        <authorList>
            <person name="Kehlet-Delgado H."/>
            <person name="Montoya A.P."/>
            <person name="Jensen K.T."/>
            <person name="Wendlandt C.E."/>
            <person name="Dexheimer C."/>
            <person name="Roberts M."/>
            <person name="Torres Martinez L."/>
            <person name="Friesen M.L."/>
            <person name="Griffitts J.S."/>
            <person name="Porter S.S."/>
        </authorList>
    </citation>
    <scope>NUCLEOTIDE SEQUENCE [LARGE SCALE GENOMIC DNA]</scope>
    <source>
        <strain evidence="2 3">M0641</strain>
    </source>
</reference>
<evidence type="ECO:0000313" key="3">
    <source>
        <dbReference type="Proteomes" id="UP001433071"/>
    </source>
</evidence>
<accession>A0ABV1Z7P4</accession>
<protein>
    <submittedName>
        <fullName evidence="2">CHAT domain-containing protein</fullName>
    </submittedName>
</protein>
<gene>
    <name evidence="2" type="ORF">NKI36_28625</name>
</gene>
<sequence length="581" mass="61899">MPYDEFRLQITPGIDGQLALQILETPIAASAGPKGRPEAVFAAADLAAIRDKANFGNGGNLGEMQRIGEAVYKSVTNPAVQAALDAALQISSDNNRTLRIVFSTLSLDGPQQGVRLSEIPFETIYTPGSGFYASAMRTPVSRTLVAKPDRKTVPLSPPLRILVVAASPQGWPPADVAKETATVREALKELDANRLVSIDQCTPPTRGELNKRLLSGGYHVLHFAGHGGVGQIGGDPTPRAFLCLQAEDGGLDPLDAFTFDSMLKNCPSVNLVVITGCSTAALPPQIAGAPYATTAFNGIAQRLVSPGSLSNVSAVVAMQFDLESAAAVSFSGRFYGALLNPGTTIDEAVTEARSQIAATTSIGSPGWANPVLYWRCNDGRPFEVRTYQDETLSPDDEKKIMALKIQVEAYLSSLQDLRMQPAAVQAVASDFRQSIVAKIDGFLAQISDVMGNAIRLKGGRPDANDEIGFGLSARLSAAARIDKVRAKISFEEEAFDFTSAAKGDNVSKAPLSNAAAGVLEILIENVSAGAIWPAGEYEIARFRMKVKDRTQSARVLTVFELDIEADPVRFYSSLDGYAFLT</sequence>
<dbReference type="Pfam" id="PF12770">
    <property type="entry name" value="CHAT"/>
    <property type="match status" value="1"/>
</dbReference>
<keyword evidence="3" id="KW-1185">Reference proteome</keyword>
<dbReference type="EMBL" id="JAMYQB010000032">
    <property type="protein sequence ID" value="MER9407979.1"/>
    <property type="molecule type" value="Genomic_DNA"/>
</dbReference>
<evidence type="ECO:0000259" key="1">
    <source>
        <dbReference type="Pfam" id="PF12770"/>
    </source>
</evidence>
<proteinExistence type="predicted"/>
<dbReference type="RefSeq" id="WP_352460391.1">
    <property type="nucleotide sequence ID" value="NZ_JAMYQB010000032.1"/>
</dbReference>